<name>J9G7P9_9ZZZZ</name>
<evidence type="ECO:0000313" key="1">
    <source>
        <dbReference type="EMBL" id="EJW97807.1"/>
    </source>
</evidence>
<proteinExistence type="predicted"/>
<dbReference type="AlphaFoldDB" id="J9G7P9"/>
<protein>
    <submittedName>
        <fullName evidence="1">Secreted protein</fullName>
    </submittedName>
</protein>
<gene>
    <name evidence="1" type="ORF">EVA_14087</name>
</gene>
<accession>J9G7P9</accession>
<organism evidence="1">
    <name type="scientific">gut metagenome</name>
    <dbReference type="NCBI Taxonomy" id="749906"/>
    <lineage>
        <taxon>unclassified sequences</taxon>
        <taxon>metagenomes</taxon>
        <taxon>organismal metagenomes</taxon>
    </lineage>
</organism>
<reference evidence="1" key="1">
    <citation type="journal article" date="2012" name="PLoS ONE">
        <title>Gene sets for utilization of primary and secondary nutrition supplies in the distal gut of endangered iberian lynx.</title>
        <authorList>
            <person name="Alcaide M."/>
            <person name="Messina E."/>
            <person name="Richter M."/>
            <person name="Bargiela R."/>
            <person name="Peplies J."/>
            <person name="Huws S.A."/>
            <person name="Newbold C.J."/>
            <person name="Golyshin P.N."/>
            <person name="Simon M.A."/>
            <person name="Lopez G."/>
            <person name="Yakimov M.M."/>
            <person name="Ferrer M."/>
        </authorList>
    </citation>
    <scope>NUCLEOTIDE SEQUENCE</scope>
</reference>
<comment type="caution">
    <text evidence="1">The sequence shown here is derived from an EMBL/GenBank/DDBJ whole genome shotgun (WGS) entry which is preliminary data.</text>
</comment>
<dbReference type="EMBL" id="AMCI01004577">
    <property type="protein sequence ID" value="EJW97807.1"/>
    <property type="molecule type" value="Genomic_DNA"/>
</dbReference>
<sequence length="37" mass="3945">MRPIIRLASAPIANTSLVSFSTATTEGSRIIMPLSLQ</sequence>